<evidence type="ECO:0000313" key="4">
    <source>
        <dbReference type="Proteomes" id="UP000313359"/>
    </source>
</evidence>
<keyword evidence="2" id="KW-0812">Transmembrane</keyword>
<name>A0A5C2RTD1_9APHY</name>
<keyword evidence="4" id="KW-1185">Reference proteome</keyword>
<feature type="compositionally biased region" description="Polar residues" evidence="1">
    <location>
        <begin position="143"/>
        <end position="159"/>
    </location>
</feature>
<feature type="region of interest" description="Disordered" evidence="1">
    <location>
        <begin position="1"/>
        <end position="45"/>
    </location>
</feature>
<feature type="compositionally biased region" description="Low complexity" evidence="1">
    <location>
        <begin position="19"/>
        <end position="34"/>
    </location>
</feature>
<keyword evidence="2" id="KW-0472">Membrane</keyword>
<feature type="region of interest" description="Disordered" evidence="1">
    <location>
        <begin position="143"/>
        <end position="170"/>
    </location>
</feature>
<dbReference type="EMBL" id="ML122300">
    <property type="protein sequence ID" value="RPD54913.1"/>
    <property type="molecule type" value="Genomic_DNA"/>
</dbReference>
<gene>
    <name evidence="3" type="ORF">L227DRAFT_657243</name>
</gene>
<dbReference type="OrthoDB" id="2796963at2759"/>
<reference evidence="3" key="1">
    <citation type="journal article" date="2018" name="Genome Biol. Evol.">
        <title>Genomics and development of Lentinus tigrinus, a white-rot wood-decaying mushroom with dimorphic fruiting bodies.</title>
        <authorList>
            <person name="Wu B."/>
            <person name="Xu Z."/>
            <person name="Knudson A."/>
            <person name="Carlson A."/>
            <person name="Chen N."/>
            <person name="Kovaka S."/>
            <person name="LaButti K."/>
            <person name="Lipzen A."/>
            <person name="Pennachio C."/>
            <person name="Riley R."/>
            <person name="Schakwitz W."/>
            <person name="Umezawa K."/>
            <person name="Ohm R.A."/>
            <person name="Grigoriev I.V."/>
            <person name="Nagy L.G."/>
            <person name="Gibbons J."/>
            <person name="Hibbett D."/>
        </authorList>
    </citation>
    <scope>NUCLEOTIDE SEQUENCE [LARGE SCALE GENOMIC DNA]</scope>
    <source>
        <strain evidence="3">ALCF2SS1-6</strain>
    </source>
</reference>
<proteinExistence type="predicted"/>
<protein>
    <submittedName>
        <fullName evidence="3">Uncharacterized protein</fullName>
    </submittedName>
</protein>
<feature type="compositionally biased region" description="Polar residues" evidence="1">
    <location>
        <begin position="1"/>
        <end position="16"/>
    </location>
</feature>
<keyword evidence="2" id="KW-1133">Transmembrane helix</keyword>
<dbReference type="Proteomes" id="UP000313359">
    <property type="component" value="Unassembled WGS sequence"/>
</dbReference>
<evidence type="ECO:0000256" key="1">
    <source>
        <dbReference type="SAM" id="MobiDB-lite"/>
    </source>
</evidence>
<organism evidence="3 4">
    <name type="scientific">Lentinus tigrinus ALCF2SS1-6</name>
    <dbReference type="NCBI Taxonomy" id="1328759"/>
    <lineage>
        <taxon>Eukaryota</taxon>
        <taxon>Fungi</taxon>
        <taxon>Dikarya</taxon>
        <taxon>Basidiomycota</taxon>
        <taxon>Agaricomycotina</taxon>
        <taxon>Agaricomycetes</taxon>
        <taxon>Polyporales</taxon>
        <taxon>Polyporaceae</taxon>
        <taxon>Lentinus</taxon>
    </lineage>
</organism>
<sequence length="341" mass="35956">MALGQSTRSATPSSSPFFGAATSSGSTASPSSTSQDGPSNPPSLTPSSSSLPFSFLVTFIAIFLFFLGCGLGSRRVTRTFRRNLGLDVDDRGRGRAALVARERPLLWDVCPMDEKNGAHAWAQLRPLCASYVRNVPVGASASNFASSTLSPQAQTQPTRTGRPAEPEHTPSVLHWASGGMGAMGFAFSRAGLRHIPRPAPLPTSPTPRPVYPIRARPPPRPPQWHGHHVPGWLVRVLAGPAPVLQNAGLGTGGGTWTGEGEVEKQPVQALQVLTVITMPSPERAAIRSARAKAMEAGVSPIAEREGEARPSQCAEDFGEYVLGVARVSWDFGEVGAGGGER</sequence>
<evidence type="ECO:0000256" key="2">
    <source>
        <dbReference type="SAM" id="Phobius"/>
    </source>
</evidence>
<evidence type="ECO:0000313" key="3">
    <source>
        <dbReference type="EMBL" id="RPD54913.1"/>
    </source>
</evidence>
<accession>A0A5C2RTD1</accession>
<feature type="transmembrane region" description="Helical" evidence="2">
    <location>
        <begin position="51"/>
        <end position="72"/>
    </location>
</feature>
<dbReference type="AlphaFoldDB" id="A0A5C2RTD1"/>